<evidence type="ECO:0000313" key="5">
    <source>
        <dbReference type="Proteomes" id="UP001314169"/>
    </source>
</evidence>
<dbReference type="InterPro" id="IPR029066">
    <property type="entry name" value="PLP-binding_barrel"/>
</dbReference>
<dbReference type="Pfam" id="PF02784">
    <property type="entry name" value="Orn_Arg_deC_N"/>
    <property type="match status" value="1"/>
</dbReference>
<dbReference type="SUPFAM" id="SSF51419">
    <property type="entry name" value="PLP-binding barrel"/>
    <property type="match status" value="1"/>
</dbReference>
<feature type="domain" description="Orn/DAP/Arg decarboxylase 2 N-terminal" evidence="3">
    <location>
        <begin position="48"/>
        <end position="119"/>
    </location>
</feature>
<keyword evidence="1" id="KW-0597">Phosphoprotein</keyword>
<gene>
    <name evidence="4" type="ORF">MPIPNATIZW_LOCUS3789</name>
</gene>
<reference evidence="4" key="1">
    <citation type="submission" date="2023-12" db="EMBL/GenBank/DDBJ databases">
        <authorList>
            <person name="Brown T."/>
        </authorList>
    </citation>
    <scope>NUCLEOTIDE SEQUENCE</scope>
</reference>
<keyword evidence="5" id="KW-1185">Reference proteome</keyword>
<dbReference type="Proteomes" id="UP001314169">
    <property type="component" value="Chromosome 13"/>
</dbReference>
<dbReference type="PRINTS" id="PR01179">
    <property type="entry name" value="ODADCRBXLASE"/>
</dbReference>
<evidence type="ECO:0000256" key="1">
    <source>
        <dbReference type="ARBA" id="ARBA00022553"/>
    </source>
</evidence>
<dbReference type="EMBL" id="OY882870">
    <property type="protein sequence ID" value="CAK6435483.1"/>
    <property type="molecule type" value="Genomic_DNA"/>
</dbReference>
<accession>A0ABN9ZAZ2</accession>
<proteinExistence type="predicted"/>
<dbReference type="PANTHER" id="PTHR11482:SF42">
    <property type="entry name" value="ORNITHINE DECARBOXYLASE"/>
    <property type="match status" value="1"/>
</dbReference>
<evidence type="ECO:0000256" key="2">
    <source>
        <dbReference type="ARBA" id="ARBA00039485"/>
    </source>
</evidence>
<dbReference type="PRINTS" id="PR01182">
    <property type="entry name" value="ORNDCRBXLASE"/>
</dbReference>
<evidence type="ECO:0000259" key="3">
    <source>
        <dbReference type="Pfam" id="PF02784"/>
    </source>
</evidence>
<name>A0ABN9ZAZ2_PIPNA</name>
<organism evidence="4 5">
    <name type="scientific">Pipistrellus nathusii</name>
    <name type="common">Nathusius' pipistrelle</name>
    <dbReference type="NCBI Taxonomy" id="59473"/>
    <lineage>
        <taxon>Eukaryota</taxon>
        <taxon>Metazoa</taxon>
        <taxon>Chordata</taxon>
        <taxon>Craniata</taxon>
        <taxon>Vertebrata</taxon>
        <taxon>Euteleostomi</taxon>
        <taxon>Mammalia</taxon>
        <taxon>Eutheria</taxon>
        <taxon>Laurasiatheria</taxon>
        <taxon>Chiroptera</taxon>
        <taxon>Yangochiroptera</taxon>
        <taxon>Vespertilionidae</taxon>
        <taxon>Pipistrellus</taxon>
    </lineage>
</organism>
<dbReference type="Gene3D" id="3.20.20.10">
    <property type="entry name" value="Alanine racemase"/>
    <property type="match status" value="1"/>
</dbReference>
<dbReference type="InterPro" id="IPR002433">
    <property type="entry name" value="Orn_de-COase"/>
</dbReference>
<evidence type="ECO:0000313" key="4">
    <source>
        <dbReference type="EMBL" id="CAK6435483.1"/>
    </source>
</evidence>
<dbReference type="InterPro" id="IPR000183">
    <property type="entry name" value="Orn/DAP/Arg_de-COase"/>
</dbReference>
<sequence length="123" mass="13880">MNLNNVSNEEFDCYFLNEGFTAKDLLDQKIDEASSSSDKDAFSVADLEDILKKHLKWLKALPWYSPFYSVKCSDSRTTVRTPAVIGRGLDYASRTEIQLVQSLGVPPGRIIYANPCKQVFPIK</sequence>
<dbReference type="InterPro" id="IPR022644">
    <property type="entry name" value="De-COase2_N"/>
</dbReference>
<dbReference type="PANTHER" id="PTHR11482">
    <property type="entry name" value="ARGININE/DIAMINOPIMELATE/ORNITHINE DECARBOXYLASE"/>
    <property type="match status" value="1"/>
</dbReference>
<protein>
    <recommendedName>
        <fullName evidence="2">Ornithine decarboxylase</fullName>
    </recommendedName>
</protein>